<keyword evidence="3" id="KW-1185">Reference proteome</keyword>
<evidence type="ECO:0000256" key="1">
    <source>
        <dbReference type="SAM" id="Coils"/>
    </source>
</evidence>
<dbReference type="Gene3D" id="3.40.50.300">
    <property type="entry name" value="P-loop containing nucleotide triphosphate hydrolases"/>
    <property type="match status" value="1"/>
</dbReference>
<dbReference type="Proteomes" id="UP000054481">
    <property type="component" value="Unassembled WGS sequence"/>
</dbReference>
<evidence type="ECO:0000313" key="3">
    <source>
        <dbReference type="Proteomes" id="UP000054481"/>
    </source>
</evidence>
<protein>
    <submittedName>
        <fullName evidence="2">Uncharacterized protein</fullName>
    </submittedName>
</protein>
<feature type="coiled-coil region" evidence="1">
    <location>
        <begin position="64"/>
        <end position="98"/>
    </location>
</feature>
<keyword evidence="1" id="KW-0175">Coiled coil</keyword>
<dbReference type="EMBL" id="KQ030511">
    <property type="protein sequence ID" value="KJZ76359.1"/>
    <property type="molecule type" value="Genomic_DNA"/>
</dbReference>
<proteinExistence type="predicted"/>
<dbReference type="AlphaFoldDB" id="A0A0F8A629"/>
<organism evidence="2 3">
    <name type="scientific">Hirsutella minnesotensis 3608</name>
    <dbReference type="NCBI Taxonomy" id="1043627"/>
    <lineage>
        <taxon>Eukaryota</taxon>
        <taxon>Fungi</taxon>
        <taxon>Dikarya</taxon>
        <taxon>Ascomycota</taxon>
        <taxon>Pezizomycotina</taxon>
        <taxon>Sordariomycetes</taxon>
        <taxon>Hypocreomycetidae</taxon>
        <taxon>Hypocreales</taxon>
        <taxon>Ophiocordycipitaceae</taxon>
        <taxon>Hirsutella</taxon>
    </lineage>
</organism>
<accession>A0A0F8A629</accession>
<sequence length="276" mass="30347">MQASAKKQKLAPNRLVKITKVKDAGIDRLIVTLKLPKKRPAQEVDDFLEELASGSEGPISYHEVAEAGRAAKDLKTVNEKLQQQVDALRAQVASLEAQLKVGDQVKSCEDQLQAIATERQEFQNVLKRLDEWVSKMETLTCDAAAMKTFNERLVEVIQNGINTNESMVEQVTNAVMTLTTLVRMMAPLKLATSRCGVSRDTCTLMAGSLRPLMAASGGGLAFMLMLRRFLPESDCLLVGRLWNRAEPGYAGSNRNAAGYDGVSISYRSVRVMTRGL</sequence>
<name>A0A0F8A629_9HYPO</name>
<evidence type="ECO:0000313" key="2">
    <source>
        <dbReference type="EMBL" id="KJZ76359.1"/>
    </source>
</evidence>
<dbReference type="InterPro" id="IPR027417">
    <property type="entry name" value="P-loop_NTPase"/>
</dbReference>
<gene>
    <name evidence="2" type="ORF">HIM_04088</name>
</gene>
<reference evidence="2 3" key="1">
    <citation type="journal article" date="2014" name="Genome Biol. Evol.">
        <title>Comparative genomics and transcriptomics analyses reveal divergent lifestyle features of nematode endoparasitic fungus Hirsutella minnesotensis.</title>
        <authorList>
            <person name="Lai Y."/>
            <person name="Liu K."/>
            <person name="Zhang X."/>
            <person name="Zhang X."/>
            <person name="Li K."/>
            <person name="Wang N."/>
            <person name="Shu C."/>
            <person name="Wu Y."/>
            <person name="Wang C."/>
            <person name="Bushley K.E."/>
            <person name="Xiang M."/>
            <person name="Liu X."/>
        </authorList>
    </citation>
    <scope>NUCLEOTIDE SEQUENCE [LARGE SCALE GENOMIC DNA]</scope>
    <source>
        <strain evidence="2 3">3608</strain>
    </source>
</reference>